<keyword evidence="1" id="KW-1133">Transmembrane helix</keyword>
<comment type="caution">
    <text evidence="3">The sequence shown here is derived from an EMBL/GenBank/DDBJ whole genome shotgun (WGS) entry which is preliminary data.</text>
</comment>
<dbReference type="InterPro" id="IPR011044">
    <property type="entry name" value="Quino_amine_DH_bsu"/>
</dbReference>
<accession>A0A3E0H1U6</accession>
<feature type="transmembrane region" description="Helical" evidence="1">
    <location>
        <begin position="663"/>
        <end position="685"/>
    </location>
</feature>
<dbReference type="SUPFAM" id="SSF50494">
    <property type="entry name" value="Trypsin-like serine proteases"/>
    <property type="match status" value="1"/>
</dbReference>
<dbReference type="Pfam" id="PF13365">
    <property type="entry name" value="Trypsin_2"/>
    <property type="match status" value="1"/>
</dbReference>
<keyword evidence="1" id="KW-0472">Membrane</keyword>
<dbReference type="Pfam" id="PF20703">
    <property type="entry name" value="nSTAND1"/>
    <property type="match status" value="1"/>
</dbReference>
<proteinExistence type="predicted"/>
<dbReference type="Gene3D" id="2.40.10.120">
    <property type="match status" value="1"/>
</dbReference>
<organism evidence="3 4">
    <name type="scientific">Kutzneria buriramensis</name>
    <dbReference type="NCBI Taxonomy" id="1045776"/>
    <lineage>
        <taxon>Bacteria</taxon>
        <taxon>Bacillati</taxon>
        <taxon>Actinomycetota</taxon>
        <taxon>Actinomycetes</taxon>
        <taxon>Pseudonocardiales</taxon>
        <taxon>Pseudonocardiaceae</taxon>
        <taxon>Kutzneria</taxon>
    </lineage>
</organism>
<feature type="domain" description="Novel STAND NTPase 1" evidence="2">
    <location>
        <begin position="222"/>
        <end position="614"/>
    </location>
</feature>
<dbReference type="InterPro" id="IPR015943">
    <property type="entry name" value="WD40/YVTN_repeat-like_dom_sf"/>
</dbReference>
<dbReference type="SUPFAM" id="SSF50969">
    <property type="entry name" value="YVTN repeat-like/Quinoprotein amine dehydrogenase"/>
    <property type="match status" value="1"/>
</dbReference>
<dbReference type="InterPro" id="IPR027417">
    <property type="entry name" value="P-loop_NTPase"/>
</dbReference>
<dbReference type="Gene3D" id="2.130.10.10">
    <property type="entry name" value="YVTN repeat-like/Quinoprotein amine dehydrogenase"/>
    <property type="match status" value="2"/>
</dbReference>
<dbReference type="InterPro" id="IPR049052">
    <property type="entry name" value="nSTAND1"/>
</dbReference>
<reference evidence="3 4" key="1">
    <citation type="submission" date="2018-08" db="EMBL/GenBank/DDBJ databases">
        <title>Genomic Encyclopedia of Archaeal and Bacterial Type Strains, Phase II (KMG-II): from individual species to whole genera.</title>
        <authorList>
            <person name="Goeker M."/>
        </authorList>
    </citation>
    <scope>NUCLEOTIDE SEQUENCE [LARGE SCALE GENOMIC DNA]</scope>
    <source>
        <strain evidence="3 4">DSM 45791</strain>
    </source>
</reference>
<name>A0A3E0H1U6_9PSEU</name>
<gene>
    <name evidence="3" type="ORF">BCF44_117126</name>
</gene>
<evidence type="ECO:0000313" key="4">
    <source>
        <dbReference type="Proteomes" id="UP000256269"/>
    </source>
</evidence>
<dbReference type="InterPro" id="IPR009003">
    <property type="entry name" value="Peptidase_S1_PA"/>
</dbReference>
<evidence type="ECO:0000259" key="2">
    <source>
        <dbReference type="Pfam" id="PF20703"/>
    </source>
</evidence>
<dbReference type="SUPFAM" id="SSF82171">
    <property type="entry name" value="DPP6 N-terminal domain-like"/>
    <property type="match status" value="1"/>
</dbReference>
<dbReference type="EMBL" id="QUNO01000017">
    <property type="protein sequence ID" value="REH35738.1"/>
    <property type="molecule type" value="Genomic_DNA"/>
</dbReference>
<evidence type="ECO:0000256" key="1">
    <source>
        <dbReference type="SAM" id="Phobius"/>
    </source>
</evidence>
<dbReference type="RefSeq" id="WP_170218012.1">
    <property type="nucleotide sequence ID" value="NZ_CP144375.1"/>
</dbReference>
<keyword evidence="1" id="KW-0812">Transmembrane</keyword>
<protein>
    <submittedName>
        <fullName evidence="3">WD40 repeat protein</fullName>
    </submittedName>
</protein>
<keyword evidence="4" id="KW-1185">Reference proteome</keyword>
<evidence type="ECO:0000313" key="3">
    <source>
        <dbReference type="EMBL" id="REH35738.1"/>
    </source>
</evidence>
<dbReference type="CDD" id="cd00267">
    <property type="entry name" value="ABC_ATPase"/>
    <property type="match status" value="1"/>
</dbReference>
<sequence length="1432" mass="153209">MTTPTPPVPENAGPGSMYAAMLRISAASDSPVGLGFMVTDQLALTCAHVVAKAMGIKDGAPPPEGATVKVDLPLLGAGQGTTASIEQWVPAQASGNGDVAVLRLNSPLPGARPVRLVEAGQVWGHPVRAYGVPVGRPGGVWHSGVLRDRQGNDWLQADLAGDGYRVSPGFSGGPVWDDELAGVVGMMAVAESGEPPVSYLIPTSGLLAAWPGLRELVAPPSPFRGLRPFLEADTAIFHGRRAERDQVAQIVARQRWTTLVGPSGCGKSSLAMAGVAPLRRSAGDTPVVMRPGHHTSPLHALAAALLPLLEPDLSETQRFTKISELASVLAQQGLHEIAPRILELHTADRLLVVVDQFEELLDLLPDAVDEFTHALFGDDTPAAVKVLCTLRADFLEPMLAHPRLGPIVSEHVCALEPMRAEQLHEIITKPVDEIPGVRYQPNLAERILADAGTEPGALPLLGFTLDLLWEGQVKRQDNGVLTHHAYEEIGGVAGALGKYAERAWAENIPAQDEQAATRLLTQLVRVPIGATAPTRRIASRAELGEHEWRIAQRLAATRLLVLTAGEGHETVELAHEALITSWDRLNHQIVADRSFLDWRESLRHDLDRWQRSERVLDLLPTPTALVVAGQWLPEHARDLSEAERDYLDRGRVYRRRQTRRRRAGFTALVIVVVAALVLGSLFAYAQQQSTKHQAEANSRALAQASQDNADYDPALSIMTALAAYQTSPTHEARNQLLRQYLEHSHSGRVLSGLSGKIAAFHTSRDGNVVLAATDLDRATLFVHAATGTVRSEPVAVGHYAAYTLVSPDGKRAAFVEDDGTAGWFDVNPDAAQPAGPIHLLPKVTGLVQAEPFTDAAVAMSADGRLIAVHTDGHLAWWDLQTGTIAGSVPEPANTNIGLWIGPDDRTLLVTTLDSQGLNGVTGLVAVDMATGRTRTVVAPATHQHFLVSGDRSGVAVCQEQGDGSSVLLRLERVSDGAAEGIPSRLQSSSCTHLLAIDATGRRVVLNDTALTLVDLDDGTSVSSAASVPRDQSYTSDLISTGGKLLLAGQGDAKITYTALNTSPQGDVVSDQRLTDGGNKVITLLHGGSLQLRLAGADDRLLAEAPGPQSPWWDLASHNQLRLSRDRGLVADQENVNVVSVHETSTLRLTTRITTAMPPTSDHAGDLDPKNHFNYFFDWTGNLVTVSGMQVQQWDARTGRQLARLDLGALLRAAGDVVSDVLDGSDPGVGVYPGANLVWLTYRGDPVVRIVDLATGRTVTTVRTVADAGSLSFDPSGRYFALLRQSSILELWQRDPPLRELGPLHSVSDASRSPAVGGFLDGNGHYLVAANDAIRIYQIGQQAPMDSYEFGHPDGSQQQNPYVFRDFSPDGTTVVYAEGDGIGGAGIGGPLTLDPAVWERDLCRIIGYRTFTADEQASLPATIPTQKVCPATG</sequence>
<dbReference type="SUPFAM" id="SSF52540">
    <property type="entry name" value="P-loop containing nucleoside triphosphate hydrolases"/>
    <property type="match status" value="1"/>
</dbReference>
<dbReference type="Proteomes" id="UP000256269">
    <property type="component" value="Unassembled WGS sequence"/>
</dbReference>